<keyword evidence="1 2" id="KW-0175">Coiled coil</keyword>
<comment type="caution">
    <text evidence="5">The sequence shown here is derived from an EMBL/GenBank/DDBJ whole genome shotgun (WGS) entry which is preliminary data.</text>
</comment>
<evidence type="ECO:0000259" key="4">
    <source>
        <dbReference type="Pfam" id="PF21771"/>
    </source>
</evidence>
<feature type="compositionally biased region" description="Basic and acidic residues" evidence="3">
    <location>
        <begin position="175"/>
        <end position="187"/>
    </location>
</feature>
<evidence type="ECO:0000256" key="2">
    <source>
        <dbReference type="SAM" id="Coils"/>
    </source>
</evidence>
<dbReference type="Proteomes" id="UP001230188">
    <property type="component" value="Unassembled WGS sequence"/>
</dbReference>
<evidence type="ECO:0000256" key="1">
    <source>
        <dbReference type="ARBA" id="ARBA00023054"/>
    </source>
</evidence>
<evidence type="ECO:0000313" key="5">
    <source>
        <dbReference type="EMBL" id="KAJ8604772.1"/>
    </source>
</evidence>
<accession>A0AAD7UHR3</accession>
<organism evidence="5 6">
    <name type="scientific">Chrysophaeum taylorii</name>
    <dbReference type="NCBI Taxonomy" id="2483200"/>
    <lineage>
        <taxon>Eukaryota</taxon>
        <taxon>Sar</taxon>
        <taxon>Stramenopiles</taxon>
        <taxon>Ochrophyta</taxon>
        <taxon>Pelagophyceae</taxon>
        <taxon>Pelagomonadales</taxon>
        <taxon>Pelagomonadaceae</taxon>
        <taxon>Chrysophaeum</taxon>
    </lineage>
</organism>
<dbReference type="PANTHER" id="PTHR32083:SF0">
    <property type="entry name" value="CILIA AND FLAGELLA-ASSOCIATED PROTEIN 58"/>
    <property type="match status" value="1"/>
</dbReference>
<dbReference type="EMBL" id="JAQMWT010000322">
    <property type="protein sequence ID" value="KAJ8604772.1"/>
    <property type="molecule type" value="Genomic_DNA"/>
</dbReference>
<proteinExistence type="predicted"/>
<dbReference type="AlphaFoldDB" id="A0AAD7UHR3"/>
<dbReference type="PANTHER" id="PTHR32083">
    <property type="entry name" value="CILIA AND FLAGELLA-ASSOCIATED PROTEIN 58-RELATED"/>
    <property type="match status" value="1"/>
</dbReference>
<dbReference type="GO" id="GO:0005856">
    <property type="term" value="C:cytoskeleton"/>
    <property type="evidence" value="ECO:0007669"/>
    <property type="project" value="TreeGrafter"/>
</dbReference>
<reference evidence="5" key="1">
    <citation type="submission" date="2023-01" db="EMBL/GenBank/DDBJ databases">
        <title>Metagenome sequencing of chrysophaentin producing Chrysophaeum taylorii.</title>
        <authorList>
            <person name="Davison J."/>
            <person name="Bewley C."/>
        </authorList>
    </citation>
    <scope>NUCLEOTIDE SEQUENCE</scope>
    <source>
        <strain evidence="5">NIES-1699</strain>
    </source>
</reference>
<feature type="coiled-coil region" evidence="2">
    <location>
        <begin position="367"/>
        <end position="443"/>
    </location>
</feature>
<protein>
    <recommendedName>
        <fullName evidence="4">Cilia- and flagella-associated protein 58 central coiled coil domain-containing protein</fullName>
    </recommendedName>
</protein>
<evidence type="ECO:0000256" key="3">
    <source>
        <dbReference type="SAM" id="MobiDB-lite"/>
    </source>
</evidence>
<keyword evidence="6" id="KW-1185">Reference proteome</keyword>
<feature type="region of interest" description="Disordered" evidence="3">
    <location>
        <begin position="175"/>
        <end position="199"/>
    </location>
</feature>
<feature type="domain" description="Cilia- and flagella-associated protein 58 central coiled coil" evidence="4">
    <location>
        <begin position="385"/>
        <end position="684"/>
    </location>
</feature>
<dbReference type="Pfam" id="PF21771">
    <property type="entry name" value="CFAP58_CC"/>
    <property type="match status" value="1"/>
</dbReference>
<evidence type="ECO:0000313" key="6">
    <source>
        <dbReference type="Proteomes" id="UP001230188"/>
    </source>
</evidence>
<name>A0AAD7UHR3_9STRA</name>
<gene>
    <name evidence="5" type="ORF">CTAYLR_001018</name>
</gene>
<feature type="coiled-coil region" evidence="2">
    <location>
        <begin position="814"/>
        <end position="868"/>
    </location>
</feature>
<sequence>MELEVEGPPGETVVVNKDARGEEGAEISLSAFEALERDFQEVLQTLAGDRSLDRFRIEYEKIHRALKRSHEHERKLVKKVRELNTEIVNNASKVHTALKLSQDDQSTIAALRKEIEKAWKLVETGQGKEVQSKETITQLREEISNLSKLVEKGAKLSGGQETMVKELISTRDELQRQTEEQQQHSRTLESQLAEQRRRKEEVEVENAGLLGKLASLEEQLDARHAEIQREQRRRDRLDRELRDSKTQLEKQLEDYEELNAEKTTAQLHAGQLEKQLSDARNTMDKYLRDYDTLYQRTQKLTEDLEEQITKNQQQHLENVSLSKEMKVAKDEVTRANVEKGQLARKVEREHRQALTYRKLLEASKTPLLSAQMEITALQKEVNQFKKLTEKKEKAQEALERDAKLAKKEKERAEQAAKVADTHVKEQERIAYSLESEMNSYKAETIKQRKQMYQLEKERERYGIEASDQRSSYLQAMEEVKLRDMRVTELQKKVSEWEAKLKQQQHLYESVRSDRNLYSKNLIEAQDEIAEMKRKFKIMNHQIEQLKEEISAKDQALVKESFAHEKVEKQSDQMRNEMSRMRKFIDANEDVIHKQDAEIRRLASMIRRMDDEALTQRKEYDQVINERDILGTQLIRRNDELALLYEKLKIQTSTLRKGEAQYALRVQDIQVLRLKIRDLQRELSISTGSSSRLDELRRELIAVQRELLQEKTKVKALSEELENPMNVHRWRKLEGSDPATYEMIQKIQTLQRRLIAKTEEVVEKDLLIQEKERLYVELKSVLARQPGPEVAEQLSVYQSSLRGKTRQMKAMASELNMYQTQVNEYKYEIERLTRDLQDVKRKYYEQKRREQLAKEMEDEDNSLGKLQAQKQLAMAQQAKTRFTGGGFAIR</sequence>
<dbReference type="InterPro" id="IPR049270">
    <property type="entry name" value="CFAP58_CC"/>
</dbReference>
<feature type="coiled-coil region" evidence="2">
    <location>
        <begin position="692"/>
        <end position="719"/>
    </location>
</feature>
<feature type="coiled-coil region" evidence="2">
    <location>
        <begin position="486"/>
        <end position="555"/>
    </location>
</feature>